<dbReference type="AlphaFoldDB" id="A0A5B0EM69"/>
<organism evidence="1 2">
    <name type="scientific">Paeniglutamicibacter gangotriensis</name>
    <dbReference type="NCBI Taxonomy" id="254787"/>
    <lineage>
        <taxon>Bacteria</taxon>
        <taxon>Bacillati</taxon>
        <taxon>Actinomycetota</taxon>
        <taxon>Actinomycetes</taxon>
        <taxon>Micrococcales</taxon>
        <taxon>Micrococcaceae</taxon>
        <taxon>Paeniglutamicibacter</taxon>
    </lineage>
</organism>
<name>A0A5B0EM69_9MICC</name>
<evidence type="ECO:0000313" key="1">
    <source>
        <dbReference type="EMBL" id="KAA0979876.1"/>
    </source>
</evidence>
<protein>
    <submittedName>
        <fullName evidence="1">Uncharacterized protein</fullName>
    </submittedName>
</protein>
<dbReference type="RefSeq" id="WP_149618422.1">
    <property type="nucleotide sequence ID" value="NZ_VOBL01000001.1"/>
</dbReference>
<dbReference type="EMBL" id="VOBL01000001">
    <property type="protein sequence ID" value="KAA0979876.1"/>
    <property type="molecule type" value="Genomic_DNA"/>
</dbReference>
<gene>
    <name evidence="1" type="ORF">FQ154_01580</name>
</gene>
<comment type="caution">
    <text evidence="1">The sequence shown here is derived from an EMBL/GenBank/DDBJ whole genome shotgun (WGS) entry which is preliminary data.</text>
</comment>
<dbReference type="OrthoDB" id="10020207at2"/>
<dbReference type="Proteomes" id="UP000323856">
    <property type="component" value="Unassembled WGS sequence"/>
</dbReference>
<reference evidence="1 2" key="1">
    <citation type="submission" date="2019-07" db="EMBL/GenBank/DDBJ databases">
        <title>Analysis of the biochemical properties, biological activity and biotechnological potential of siderophores and biosurfactants produced by Antarctic psychrotolerant bacteria.</title>
        <authorList>
            <person name="Styczynski M."/>
            <person name="Krucon T."/>
            <person name="Decewicz P."/>
            <person name="Dziewit L."/>
        </authorList>
    </citation>
    <scope>NUCLEOTIDE SEQUENCE [LARGE SCALE GENOMIC DNA]</scope>
    <source>
        <strain evidence="1 2">ANT_H27</strain>
    </source>
</reference>
<sequence>MTAYIGPWGNLVGFKCPSGLDISSETRSSYKTTMGGRVVEQRGPRGRRTWQASLATAMPSEIAGLEALEMGVLGKPPWVWVPPNAQSQNLFAPEASVMAQGSYSNSAIPGGSVVADDGVLVPATASALPGATLTFGSPGGILDPIPVIPAVPLTVSVYAAGAFASMTLTFRNITGAYIATHTTAVTAAMSRHSITRTAPAGAVDAFVRVIAGSAASARVGNPAATWTSMLMPWSVGRGCNKVTVEGLSESLQMAVKDEPGMNRSSHQFTVKELG</sequence>
<accession>A0A5B0EM69</accession>
<proteinExistence type="predicted"/>
<evidence type="ECO:0000313" key="2">
    <source>
        <dbReference type="Proteomes" id="UP000323856"/>
    </source>
</evidence>